<dbReference type="AlphaFoldDB" id="A0AAD3MLD4"/>
<evidence type="ECO:0000313" key="7">
    <source>
        <dbReference type="EMBL" id="GLD55640.1"/>
    </source>
</evidence>
<dbReference type="InterPro" id="IPR041645">
    <property type="entry name" value="ADAMTS_CR_2"/>
</dbReference>
<keyword evidence="4" id="KW-1015">Disulfide bond</keyword>
<feature type="non-terminal residue" evidence="7">
    <location>
        <position position="1"/>
    </location>
</feature>
<protein>
    <submittedName>
        <fullName evidence="7">A disintegrin and metalloproteinase with thrombospondin motifs 17</fullName>
    </submittedName>
</protein>
<sequence>MGMSHRWRSHPPAPVTPAIWWMKGETATCLVLLQPRRSGELPEIQSQCLSAELGGRYRSAASQAPGMHYSVDEQCQILFGTNATFCGQPWRQKPCVVLAVGQDVVPALMADRVMGQGALWII</sequence>
<evidence type="ECO:0000256" key="1">
    <source>
        <dbReference type="ARBA" id="ARBA00022723"/>
    </source>
</evidence>
<feature type="domain" description="ADAMTS cysteine-rich" evidence="6">
    <location>
        <begin position="65"/>
        <end position="98"/>
    </location>
</feature>
<evidence type="ECO:0000256" key="2">
    <source>
        <dbReference type="ARBA" id="ARBA00022801"/>
    </source>
</evidence>
<comment type="caution">
    <text evidence="7">The sequence shown here is derived from an EMBL/GenBank/DDBJ whole genome shotgun (WGS) entry which is preliminary data.</text>
</comment>
<keyword evidence="8" id="KW-1185">Reference proteome</keyword>
<evidence type="ECO:0000256" key="3">
    <source>
        <dbReference type="ARBA" id="ARBA00022833"/>
    </source>
</evidence>
<gene>
    <name evidence="7" type="ORF">AKAME5_000808400</name>
</gene>
<evidence type="ECO:0000313" key="8">
    <source>
        <dbReference type="Proteomes" id="UP001279410"/>
    </source>
</evidence>
<evidence type="ECO:0000259" key="6">
    <source>
        <dbReference type="Pfam" id="PF17771"/>
    </source>
</evidence>
<dbReference type="EMBL" id="BRZM01000022">
    <property type="protein sequence ID" value="GLD55640.1"/>
    <property type="molecule type" value="Genomic_DNA"/>
</dbReference>
<dbReference type="GO" id="GO:0008237">
    <property type="term" value="F:metallopeptidase activity"/>
    <property type="evidence" value="ECO:0007669"/>
    <property type="project" value="UniProtKB-KW"/>
</dbReference>
<evidence type="ECO:0000256" key="5">
    <source>
        <dbReference type="ARBA" id="ARBA00023180"/>
    </source>
</evidence>
<proteinExistence type="predicted"/>
<dbReference type="GO" id="GO:0046872">
    <property type="term" value="F:metal ion binding"/>
    <property type="evidence" value="ECO:0007669"/>
    <property type="project" value="UniProtKB-KW"/>
</dbReference>
<dbReference type="Gene3D" id="3.40.1620.60">
    <property type="match status" value="1"/>
</dbReference>
<keyword evidence="5" id="KW-0325">Glycoprotein</keyword>
<dbReference type="Proteomes" id="UP001279410">
    <property type="component" value="Unassembled WGS sequence"/>
</dbReference>
<dbReference type="Pfam" id="PF17771">
    <property type="entry name" value="ADAMTS_CR_2"/>
    <property type="match status" value="1"/>
</dbReference>
<keyword evidence="1" id="KW-0479">Metal-binding</keyword>
<name>A0AAD3MLD4_LATJO</name>
<keyword evidence="7" id="KW-0645">Protease</keyword>
<keyword evidence="3" id="KW-0862">Zinc</keyword>
<keyword evidence="2" id="KW-0378">Hydrolase</keyword>
<accession>A0AAD3MLD4</accession>
<reference evidence="7" key="1">
    <citation type="submission" date="2022-08" db="EMBL/GenBank/DDBJ databases">
        <title>Genome sequencing of akame (Lates japonicus).</title>
        <authorList>
            <person name="Hashiguchi Y."/>
            <person name="Takahashi H."/>
        </authorList>
    </citation>
    <scope>NUCLEOTIDE SEQUENCE</scope>
    <source>
        <strain evidence="7">Kochi</strain>
    </source>
</reference>
<organism evidence="7 8">
    <name type="scientific">Lates japonicus</name>
    <name type="common">Japanese lates</name>
    <dbReference type="NCBI Taxonomy" id="270547"/>
    <lineage>
        <taxon>Eukaryota</taxon>
        <taxon>Metazoa</taxon>
        <taxon>Chordata</taxon>
        <taxon>Craniata</taxon>
        <taxon>Vertebrata</taxon>
        <taxon>Euteleostomi</taxon>
        <taxon>Actinopterygii</taxon>
        <taxon>Neopterygii</taxon>
        <taxon>Teleostei</taxon>
        <taxon>Neoteleostei</taxon>
        <taxon>Acanthomorphata</taxon>
        <taxon>Carangaria</taxon>
        <taxon>Carangaria incertae sedis</taxon>
        <taxon>Centropomidae</taxon>
        <taxon>Lates</taxon>
    </lineage>
</organism>
<keyword evidence="7" id="KW-0482">Metalloprotease</keyword>
<evidence type="ECO:0000256" key="4">
    <source>
        <dbReference type="ARBA" id="ARBA00023157"/>
    </source>
</evidence>